<protein>
    <recommendedName>
        <fullName evidence="10">Membrane progestin receptor beta</fullName>
    </recommendedName>
</protein>
<dbReference type="PANTHER" id="PTHR20855">
    <property type="entry name" value="ADIPOR/PROGESTIN RECEPTOR-RELATED"/>
    <property type="match status" value="1"/>
</dbReference>
<comment type="similarity">
    <text evidence="2">Belongs to the ADIPOR family.</text>
</comment>
<comment type="caution">
    <text evidence="8">The sequence shown here is derived from an EMBL/GenBank/DDBJ whole genome shotgun (WGS) entry which is preliminary data.</text>
</comment>
<feature type="transmembrane region" description="Helical" evidence="7">
    <location>
        <begin position="123"/>
        <end position="142"/>
    </location>
</feature>
<keyword evidence="4 7" id="KW-1133">Transmembrane helix</keyword>
<feature type="binding site" evidence="6">
    <location>
        <position position="175"/>
    </location>
    <ligand>
        <name>Zn(2+)</name>
        <dbReference type="ChEBI" id="CHEBI:29105"/>
    </ligand>
</feature>
<feature type="transmembrane region" description="Helical" evidence="7">
    <location>
        <begin position="189"/>
        <end position="210"/>
    </location>
</feature>
<feature type="transmembrane region" description="Helical" evidence="7">
    <location>
        <begin position="288"/>
        <end position="307"/>
    </location>
</feature>
<name>A0ABD0W7I4_UMBPY</name>
<keyword evidence="6" id="KW-0479">Metal-binding</keyword>
<evidence type="ECO:0000256" key="7">
    <source>
        <dbReference type="SAM" id="Phobius"/>
    </source>
</evidence>
<evidence type="ECO:0008006" key="10">
    <source>
        <dbReference type="Google" id="ProtNLM"/>
    </source>
</evidence>
<keyword evidence="3 7" id="KW-0812">Transmembrane</keyword>
<evidence type="ECO:0000256" key="2">
    <source>
        <dbReference type="ARBA" id="ARBA00007018"/>
    </source>
</evidence>
<organism evidence="8 9">
    <name type="scientific">Umbra pygmaea</name>
    <name type="common">Eastern mudminnow</name>
    <dbReference type="NCBI Taxonomy" id="75934"/>
    <lineage>
        <taxon>Eukaryota</taxon>
        <taxon>Metazoa</taxon>
        <taxon>Chordata</taxon>
        <taxon>Craniata</taxon>
        <taxon>Vertebrata</taxon>
        <taxon>Euteleostomi</taxon>
        <taxon>Actinopterygii</taxon>
        <taxon>Neopterygii</taxon>
        <taxon>Teleostei</taxon>
        <taxon>Protacanthopterygii</taxon>
        <taxon>Esociformes</taxon>
        <taxon>Umbridae</taxon>
        <taxon>Umbra</taxon>
    </lineage>
</organism>
<keyword evidence="9" id="KW-1185">Reference proteome</keyword>
<keyword evidence="5 7" id="KW-0472">Membrane</keyword>
<dbReference type="AlphaFoldDB" id="A0ABD0W7I4"/>
<accession>A0ABD0W7I4</accession>
<evidence type="ECO:0000256" key="6">
    <source>
        <dbReference type="PIRSR" id="PIRSR604254-1"/>
    </source>
</evidence>
<dbReference type="InterPro" id="IPR004254">
    <property type="entry name" value="AdipoR/HlyIII-related"/>
</dbReference>
<sequence length="401" mass="44573">MALFSYTHLATVVVVCCRETQELTDPHTVSPSLPRFSTSIMTGGALSRLSTLSLSVKQFSRLPNLSDILPSSPPFLPSPSPTVPVACVPALFREPYILSGYRPVGQDWRCYLLSLFQRHNESLNVWTHLLAGAGVLLRVGAYVGSHGFTLNAPSLPLCLYVLSALTYLCCSVTAHLLQSHSELAHYAFFFLDYVGVAVYQYGCALAHYFYCSEAAWRDSTVGLWFLPSAAVLGWLSCASCCFAKSRYRRPYPLRRKICQLIPTSLAYFLDISPVAQRLATVPWGEDPALSLHALQIAFFMLAALFFSSPIPERFFPGRCDIMGHGHQIFHIFLSLCTVCQLEALFLDYGRQRDTLLEVYEEKQLWSASVSFLALALCSFLTAAVMTRRVSKSLEKSGATKQ</sequence>
<feature type="transmembrane region" description="Helical" evidence="7">
    <location>
        <begin position="328"/>
        <end position="345"/>
    </location>
</feature>
<dbReference type="GO" id="GO:0016020">
    <property type="term" value="C:membrane"/>
    <property type="evidence" value="ECO:0007669"/>
    <property type="project" value="UniProtKB-SubCell"/>
</dbReference>
<dbReference type="PANTHER" id="PTHR20855:SF22">
    <property type="entry name" value="MEMBRANE PROGESTIN RECEPTOR BETA"/>
    <property type="match status" value="1"/>
</dbReference>
<dbReference type="Pfam" id="PF03006">
    <property type="entry name" value="HlyIII"/>
    <property type="match status" value="1"/>
</dbReference>
<dbReference type="Proteomes" id="UP001557470">
    <property type="component" value="Unassembled WGS sequence"/>
</dbReference>
<feature type="binding site" evidence="6">
    <location>
        <position position="326"/>
    </location>
    <ligand>
        <name>Zn(2+)</name>
        <dbReference type="ChEBI" id="CHEBI:29105"/>
    </ligand>
</feature>
<evidence type="ECO:0000256" key="5">
    <source>
        <dbReference type="ARBA" id="ARBA00023136"/>
    </source>
</evidence>
<dbReference type="EMBL" id="JAGEUA010000008">
    <property type="protein sequence ID" value="KAL0967170.1"/>
    <property type="molecule type" value="Genomic_DNA"/>
</dbReference>
<feature type="transmembrane region" description="Helical" evidence="7">
    <location>
        <begin position="222"/>
        <end position="245"/>
    </location>
</feature>
<evidence type="ECO:0000313" key="8">
    <source>
        <dbReference type="EMBL" id="KAL0967170.1"/>
    </source>
</evidence>
<keyword evidence="6" id="KW-0862">Zinc</keyword>
<feature type="binding site" evidence="6">
    <location>
        <position position="330"/>
    </location>
    <ligand>
        <name>Zn(2+)</name>
        <dbReference type="ChEBI" id="CHEBI:29105"/>
    </ligand>
</feature>
<evidence type="ECO:0000256" key="1">
    <source>
        <dbReference type="ARBA" id="ARBA00004141"/>
    </source>
</evidence>
<reference evidence="8 9" key="1">
    <citation type="submission" date="2024-06" db="EMBL/GenBank/DDBJ databases">
        <authorList>
            <person name="Pan Q."/>
            <person name="Wen M."/>
            <person name="Jouanno E."/>
            <person name="Zahm M."/>
            <person name="Klopp C."/>
            <person name="Cabau C."/>
            <person name="Louis A."/>
            <person name="Berthelot C."/>
            <person name="Parey E."/>
            <person name="Roest Crollius H."/>
            <person name="Montfort J."/>
            <person name="Robinson-Rechavi M."/>
            <person name="Bouchez O."/>
            <person name="Lampietro C."/>
            <person name="Lopez Roques C."/>
            <person name="Donnadieu C."/>
            <person name="Postlethwait J."/>
            <person name="Bobe J."/>
            <person name="Verreycken H."/>
            <person name="Guiguen Y."/>
        </authorList>
    </citation>
    <scope>NUCLEOTIDE SEQUENCE [LARGE SCALE GENOMIC DNA]</scope>
    <source>
        <strain evidence="8">Up_M1</strain>
        <tissue evidence="8">Testis</tissue>
    </source>
</reference>
<evidence type="ECO:0000256" key="4">
    <source>
        <dbReference type="ARBA" id="ARBA00022989"/>
    </source>
</evidence>
<proteinExistence type="inferred from homology"/>
<evidence type="ECO:0000313" key="9">
    <source>
        <dbReference type="Proteomes" id="UP001557470"/>
    </source>
</evidence>
<evidence type="ECO:0000256" key="3">
    <source>
        <dbReference type="ARBA" id="ARBA00022692"/>
    </source>
</evidence>
<feature type="transmembrane region" description="Helical" evidence="7">
    <location>
        <begin position="154"/>
        <end position="177"/>
    </location>
</feature>
<feature type="transmembrane region" description="Helical" evidence="7">
    <location>
        <begin position="365"/>
        <end position="385"/>
    </location>
</feature>
<gene>
    <name evidence="8" type="ORF">UPYG_G00248680</name>
</gene>
<comment type="subcellular location">
    <subcellularLocation>
        <location evidence="1">Membrane</location>
        <topology evidence="1">Multi-pass membrane protein</topology>
    </subcellularLocation>
</comment>